<dbReference type="CDD" id="cd08497">
    <property type="entry name" value="MbnE-like"/>
    <property type="match status" value="1"/>
</dbReference>
<keyword evidence="1 4" id="KW-0732">Signal</keyword>
<evidence type="ECO:0000313" key="6">
    <source>
        <dbReference type="EMBL" id="SYX91829.1"/>
    </source>
</evidence>
<dbReference type="GO" id="GO:0030288">
    <property type="term" value="C:outer membrane-bounded periplasmic space"/>
    <property type="evidence" value="ECO:0007669"/>
    <property type="project" value="TreeGrafter"/>
</dbReference>
<sequence length="617" mass="69272">MFQRLARSAVYLLLCAPAVHAQPQPFLTVYGEAAKYAVQFEHFAYVNPDAPKGGRMSLLSQAAAFDHLIPYVDKGQGVDKLEGWLYGSLATRSKDEPFTVYGYIAKTLELAPDRTWLRFNIDPRARFEDGAPITAEDVRYTFEQLMKHGKLAYRIQFANVTQVTVEAPLQVRFDFADGEDRVLPLELATLPVLPEHWWRTRDLANGGGFEIPPGNGPYRVVKVDPGRSVKLQRVADWWGANLPVNRGQFNFDQLSIEYFANSGSGAVQAFRAGAFDLQAVSSAAQYATAYQGDALEDGRLQRERLAQGAIRNAQGFFFNLDRPQFADRRVRQALALLWDFEWTNRTILYDAYRRQRSHFSNGPMAARGLPGPGERRLLDPWRAQLPPEVFDTAFEPPTSDGSGVIRDKQLQALALLEAAGWRPRGNQLVDAAGTPLHFTFLISGPSFGRLVMPYKRNLAQIGITLEFRSVDSAQYINRLRTRDYDMIMAAYPVSATPGRELLNYFGSRAAGDPGSNNYIGLRSPVVDALIDRAIKADSRQALQDSTRALDRVLQWGYYWIPNYYPAGNPVVWWNRFGRPTAGAADDQTQDAWWQVSEVPLSNAQMRARAEEHSHAGL</sequence>
<dbReference type="GO" id="GO:0015031">
    <property type="term" value="P:protein transport"/>
    <property type="evidence" value="ECO:0007669"/>
    <property type="project" value="UniProtKB-KW"/>
</dbReference>
<dbReference type="Proteomes" id="UP000263595">
    <property type="component" value="Unassembled WGS sequence"/>
</dbReference>
<protein>
    <recommendedName>
        <fullName evidence="5">Solute-binding protein family 5 domain-containing protein</fullName>
    </recommendedName>
</protein>
<feature type="chain" id="PRO_5016979971" description="Solute-binding protein family 5 domain-containing protein" evidence="4">
    <location>
        <begin position="22"/>
        <end position="617"/>
    </location>
</feature>
<dbReference type="Gene3D" id="3.10.105.10">
    <property type="entry name" value="Dipeptide-binding Protein, Domain 3"/>
    <property type="match status" value="1"/>
</dbReference>
<evidence type="ECO:0000256" key="3">
    <source>
        <dbReference type="ARBA" id="ARBA00022927"/>
    </source>
</evidence>
<evidence type="ECO:0000256" key="2">
    <source>
        <dbReference type="ARBA" id="ARBA00022856"/>
    </source>
</evidence>
<dbReference type="GO" id="GO:0015833">
    <property type="term" value="P:peptide transport"/>
    <property type="evidence" value="ECO:0007669"/>
    <property type="project" value="UniProtKB-KW"/>
</dbReference>
<dbReference type="OrthoDB" id="9803988at2"/>
<dbReference type="GO" id="GO:1904680">
    <property type="term" value="F:peptide transmembrane transporter activity"/>
    <property type="evidence" value="ECO:0007669"/>
    <property type="project" value="TreeGrafter"/>
</dbReference>
<dbReference type="GO" id="GO:0043190">
    <property type="term" value="C:ATP-binding cassette (ABC) transporter complex"/>
    <property type="evidence" value="ECO:0007669"/>
    <property type="project" value="InterPro"/>
</dbReference>
<dbReference type="PANTHER" id="PTHR30290">
    <property type="entry name" value="PERIPLASMIC BINDING COMPONENT OF ABC TRANSPORTER"/>
    <property type="match status" value="1"/>
</dbReference>
<dbReference type="PANTHER" id="PTHR30290:SF64">
    <property type="entry name" value="ABC TRANSPORTER PERIPLASMIC BINDING PROTEIN"/>
    <property type="match status" value="1"/>
</dbReference>
<gene>
    <name evidence="6" type="ORF">CCOS865_04109</name>
</gene>
<dbReference type="EMBL" id="UNOZ01000030">
    <property type="protein sequence ID" value="SYX91829.1"/>
    <property type="molecule type" value="Genomic_DNA"/>
</dbReference>
<keyword evidence="3" id="KW-0653">Protein transport</keyword>
<feature type="domain" description="Solute-binding protein family 5" evidence="5">
    <location>
        <begin position="100"/>
        <end position="508"/>
    </location>
</feature>
<dbReference type="SUPFAM" id="SSF53850">
    <property type="entry name" value="Periplasmic binding protein-like II"/>
    <property type="match status" value="1"/>
</dbReference>
<keyword evidence="7" id="KW-1185">Reference proteome</keyword>
<organism evidence="6 7">
    <name type="scientific">Pseudomonas reidholzensis</name>
    <dbReference type="NCBI Taxonomy" id="1785162"/>
    <lineage>
        <taxon>Bacteria</taxon>
        <taxon>Pseudomonadati</taxon>
        <taxon>Pseudomonadota</taxon>
        <taxon>Gammaproteobacteria</taxon>
        <taxon>Pseudomonadales</taxon>
        <taxon>Pseudomonadaceae</taxon>
        <taxon>Pseudomonas</taxon>
    </lineage>
</organism>
<reference evidence="7" key="1">
    <citation type="submission" date="2018-08" db="EMBL/GenBank/DDBJ databases">
        <authorList>
            <person name="Blom J."/>
        </authorList>
    </citation>
    <scope>NUCLEOTIDE SEQUENCE [LARGE SCALE GENOMIC DNA]</scope>
    <source>
        <strain evidence="7">CCOS 865</strain>
    </source>
</reference>
<feature type="signal peptide" evidence="4">
    <location>
        <begin position="1"/>
        <end position="21"/>
    </location>
</feature>
<dbReference type="InterPro" id="IPR030678">
    <property type="entry name" value="Peptide/Ni-bd"/>
</dbReference>
<dbReference type="RefSeq" id="WP_119144353.1">
    <property type="nucleotide sequence ID" value="NZ_CBCSFL010000001.1"/>
</dbReference>
<dbReference type="InterPro" id="IPR039424">
    <property type="entry name" value="SBP_5"/>
</dbReference>
<name>A0A383RXQ1_9PSED</name>
<evidence type="ECO:0000313" key="7">
    <source>
        <dbReference type="Proteomes" id="UP000263595"/>
    </source>
</evidence>
<proteinExistence type="predicted"/>
<dbReference type="AlphaFoldDB" id="A0A383RXQ1"/>
<dbReference type="Pfam" id="PF00496">
    <property type="entry name" value="SBP_bac_5"/>
    <property type="match status" value="1"/>
</dbReference>
<dbReference type="GO" id="GO:0042884">
    <property type="term" value="P:microcin transport"/>
    <property type="evidence" value="ECO:0007669"/>
    <property type="project" value="TreeGrafter"/>
</dbReference>
<keyword evidence="3" id="KW-0813">Transport</keyword>
<dbReference type="PIRSF" id="PIRSF002741">
    <property type="entry name" value="MppA"/>
    <property type="match status" value="1"/>
</dbReference>
<accession>A0A383RXQ1</accession>
<keyword evidence="2" id="KW-0571">Peptide transport</keyword>
<evidence type="ECO:0000259" key="5">
    <source>
        <dbReference type="Pfam" id="PF00496"/>
    </source>
</evidence>
<evidence type="ECO:0000256" key="4">
    <source>
        <dbReference type="SAM" id="SignalP"/>
    </source>
</evidence>
<evidence type="ECO:0000256" key="1">
    <source>
        <dbReference type="ARBA" id="ARBA00022729"/>
    </source>
</evidence>
<dbReference type="Gene3D" id="3.40.190.10">
    <property type="entry name" value="Periplasmic binding protein-like II"/>
    <property type="match status" value="1"/>
</dbReference>
<dbReference type="InterPro" id="IPR000914">
    <property type="entry name" value="SBP_5_dom"/>
</dbReference>